<accession>A0A382Q7N2</accession>
<organism evidence="1">
    <name type="scientific">marine metagenome</name>
    <dbReference type="NCBI Taxonomy" id="408172"/>
    <lineage>
        <taxon>unclassified sequences</taxon>
        <taxon>metagenomes</taxon>
        <taxon>ecological metagenomes</taxon>
    </lineage>
</organism>
<evidence type="ECO:0000313" key="1">
    <source>
        <dbReference type="EMBL" id="SVC81593.1"/>
    </source>
</evidence>
<name>A0A382Q7N2_9ZZZZ</name>
<sequence length="120" mass="12926">MAKKHSVVTGVESCFTQAHRMERLNETHSPQVRALFEKGNQVGEAACQQLGVGPNIGYMRTPRAALLTTEALTSGASMVYEGTVVDSYGQAARLDAMEVMGQNPVSITNREVKSAGKKKN</sequence>
<feature type="non-terminal residue" evidence="1">
    <location>
        <position position="120"/>
    </location>
</feature>
<dbReference type="AlphaFoldDB" id="A0A382Q7N2"/>
<gene>
    <name evidence="1" type="ORF">METZ01_LOCUS334447</name>
</gene>
<proteinExistence type="predicted"/>
<reference evidence="1" key="1">
    <citation type="submission" date="2018-05" db="EMBL/GenBank/DDBJ databases">
        <authorList>
            <person name="Lanie J.A."/>
            <person name="Ng W.-L."/>
            <person name="Kazmierczak K.M."/>
            <person name="Andrzejewski T.M."/>
            <person name="Davidsen T.M."/>
            <person name="Wayne K.J."/>
            <person name="Tettelin H."/>
            <person name="Glass J.I."/>
            <person name="Rusch D."/>
            <person name="Podicherti R."/>
            <person name="Tsui H.-C.T."/>
            <person name="Winkler M.E."/>
        </authorList>
    </citation>
    <scope>NUCLEOTIDE SEQUENCE</scope>
</reference>
<protein>
    <submittedName>
        <fullName evidence="1">Uncharacterized protein</fullName>
    </submittedName>
</protein>
<dbReference type="EMBL" id="UINC01112560">
    <property type="protein sequence ID" value="SVC81593.1"/>
    <property type="molecule type" value="Genomic_DNA"/>
</dbReference>